<dbReference type="AlphaFoldDB" id="C0XK86"/>
<organism evidence="1 2">
    <name type="scientific">Lentilactobacillus hilgardii (strain ATCC 8290 / DSM 20176 / CCUG 30140 / JCM 1155 / KCTC 3500 / NBRC 15886 / NCIMB 8040 / NRRL B-1843 / 9)</name>
    <dbReference type="NCBI Taxonomy" id="1423757"/>
    <lineage>
        <taxon>Bacteria</taxon>
        <taxon>Bacillati</taxon>
        <taxon>Bacillota</taxon>
        <taxon>Bacilli</taxon>
        <taxon>Lactobacillales</taxon>
        <taxon>Lactobacillaceae</taxon>
        <taxon>Lentilactobacillus</taxon>
    </lineage>
</organism>
<accession>C0XK86</accession>
<sequence length="384" mass="44050">MYTKKYQFELNCGGMIIMVDRFKVKNGKEDSVGEKEKVLTMDDQIDALAKSIRHFAITKQLNFLIGSGASADAIPLMNDDKYKPNSNQLQELNKSEDPDAEKKFCLKSLFAKTMDVSKRIISGELVGKEKDTQSMYDKFLQAVITILNLSNSRRGPKNVNLFTTNYDLFIEKSIDNVAGTNRFIFNDGASGYFERFLDSSNYNRVVAYRGLTDNYLNEMPSISLIKPHGSMNWSNSDNKIQVLNTISQDPFLVKPTGFENKETFLSNHFYDMLRIFQLELDKSESVMFVIGFSFQDKHIAQMIRRALQNPELMIYAFGFRDGDRQKYMSNLGVNDEKHNFRIITPSNLYVDCKNKQITLGVLTDILNNKFIREEKGKEASNRAE</sequence>
<dbReference type="PATRIC" id="fig|1423757.3.peg.299"/>
<keyword evidence="2" id="KW-1185">Reference proteome</keyword>
<evidence type="ECO:0000313" key="2">
    <source>
        <dbReference type="Proteomes" id="UP000003752"/>
    </source>
</evidence>
<proteinExistence type="predicted"/>
<gene>
    <name evidence="1" type="ORF">HMPREF0519_1647</name>
</gene>
<dbReference type="HOGENOM" id="CLU_042788_0_0_9"/>
<dbReference type="Pfam" id="PF13289">
    <property type="entry name" value="SIR2_2"/>
    <property type="match status" value="1"/>
</dbReference>
<comment type="caution">
    <text evidence="1">The sequence shown here is derived from an EMBL/GenBank/DDBJ whole genome shotgun (WGS) entry which is preliminary data.</text>
</comment>
<dbReference type="EMBL" id="ACGP01000149">
    <property type="protein sequence ID" value="EEI24270.1"/>
    <property type="molecule type" value="Genomic_DNA"/>
</dbReference>
<evidence type="ECO:0000313" key="1">
    <source>
        <dbReference type="EMBL" id="EEI24270.1"/>
    </source>
</evidence>
<name>C0XK86_LENH9</name>
<reference evidence="1 2" key="1">
    <citation type="submission" date="2009-01" db="EMBL/GenBank/DDBJ databases">
        <authorList>
            <person name="Qin X."/>
            <person name="Bachman B."/>
            <person name="Battles P."/>
            <person name="Bell A."/>
            <person name="Bess C."/>
            <person name="Bickham C."/>
            <person name="Chaboub L."/>
            <person name="Chen D."/>
            <person name="Coyle M."/>
            <person name="Deiros D.R."/>
            <person name="Dinh H."/>
            <person name="Forbes L."/>
            <person name="Fowler G."/>
            <person name="Francisco L."/>
            <person name="Fu Q."/>
            <person name="Gubbala S."/>
            <person name="Hale W."/>
            <person name="Han Y."/>
            <person name="Hemphill L."/>
            <person name="Highlander S.K."/>
            <person name="Hirani K."/>
            <person name="Hogues M."/>
            <person name="Jackson L."/>
            <person name="Jakkamsetti A."/>
            <person name="Javaid M."/>
            <person name="Jiang H."/>
            <person name="Korchina V."/>
            <person name="Kovar C."/>
            <person name="Lara F."/>
            <person name="Lee S."/>
            <person name="Mata R."/>
            <person name="Mathew T."/>
            <person name="Moen C."/>
            <person name="Morales K."/>
            <person name="Munidasa M."/>
            <person name="Nazareth L."/>
            <person name="Ngo R."/>
            <person name="Nguyen L."/>
            <person name="Okwuonu G."/>
            <person name="Ongeri F."/>
            <person name="Patil S."/>
            <person name="Petrosino J."/>
            <person name="Pham C."/>
            <person name="Pham P."/>
            <person name="Pu L.-L."/>
            <person name="Puazo M."/>
            <person name="Raj R."/>
            <person name="Reid J."/>
            <person name="Rouhana J."/>
            <person name="Saada N."/>
            <person name="Shang Y."/>
            <person name="Simmons D."/>
            <person name="Thornton R."/>
            <person name="Warren J."/>
            <person name="Weissenberger G."/>
            <person name="Zhang J."/>
            <person name="Zhang L."/>
            <person name="Zhou C."/>
            <person name="Zhu D."/>
            <person name="Muzny D."/>
            <person name="Worley K."/>
            <person name="Gibbs R."/>
        </authorList>
    </citation>
    <scope>NUCLEOTIDE SEQUENCE [LARGE SCALE GENOMIC DNA]</scope>
    <source>
        <strain evidence="2">ATCC 8290 / DSM 20176 / CCUG 30140 / JCM 1155 / KCTC 3500 / NBRC 15886 / NCIMB 8040 / NRRL B-1843 / 9</strain>
    </source>
</reference>
<protein>
    <submittedName>
        <fullName evidence="1">Uncharacterized protein</fullName>
    </submittedName>
</protein>
<dbReference type="Proteomes" id="UP000003752">
    <property type="component" value="Unassembled WGS sequence"/>
</dbReference>